<dbReference type="PROSITE" id="PS51257">
    <property type="entry name" value="PROKAR_LIPOPROTEIN"/>
    <property type="match status" value="1"/>
</dbReference>
<evidence type="ECO:0000313" key="3">
    <source>
        <dbReference type="EMBL" id="NIA53493.1"/>
    </source>
</evidence>
<dbReference type="Pfam" id="PF14559">
    <property type="entry name" value="TPR_19"/>
    <property type="match status" value="1"/>
</dbReference>
<dbReference type="RefSeq" id="WP_166858063.1">
    <property type="nucleotide sequence ID" value="NZ_JAAQOM010000003.1"/>
</dbReference>
<dbReference type="Pfam" id="PF13432">
    <property type="entry name" value="TPR_16"/>
    <property type="match status" value="4"/>
</dbReference>
<feature type="region of interest" description="Disordered" evidence="1">
    <location>
        <begin position="24"/>
        <end position="61"/>
    </location>
</feature>
<dbReference type="PANTHER" id="PTHR12558:SF13">
    <property type="entry name" value="CELL DIVISION CYCLE PROTEIN 27 HOMOLOG"/>
    <property type="match status" value="1"/>
</dbReference>
<dbReference type="Proteomes" id="UP000716322">
    <property type="component" value="Unassembled WGS sequence"/>
</dbReference>
<sequence length="597" mass="66307">MKNAFAIVTLSALLSACAVAPKQQQPAQNLSDQPLAAAEARDHPDSATKKGDDTDEKLPNVNMSPAMMTQLMQAEMAYKNGDWQGPYLTMMSLAQQTKDPRLAKRAAEMALSAKQADDALAAVKLWRQYAPDSEEASQYYLGLIILSDNLGEAETILKQRLAEATPGARGLMMFQMQQLLLRAKDKDAATAMLERLVAPYGDLMETHVVLAQAALTRNDKAAAQREAQAALKIKPDSEIAALTLAQVSESEGGAINVLKDFLATHPDAREVRAAYARLLVNEKQYEAARQEFLTLDKALPDNPGTLYALGILSMQMNDRPAAEKYFTRFVDVMDKAPEDERDPSKAVMILSQLAEERGDYKAAADWLDRLDSEDPKIQFGAQLRRAQLTAKQGDVTGARKLLGTLKTSDKTEQAQTVLVDAQILRDAGQPKEAFKLMEQGVKRFPDNMDFLYDYALMAEKLGKTAVMEKSLRKVIAKSPENMQAYNALGYSLADRNVRLKEAYQLIDKALKMAPGDPFILDSMGWVQYRMGKLDDAETHLRKAYTLRSDPEIAVHLGEVLWKKGQKDDARKLWREAQVKDPKNDALKSTLARLHETL</sequence>
<dbReference type="PANTHER" id="PTHR12558">
    <property type="entry name" value="CELL DIVISION CYCLE 16,23,27"/>
    <property type="match status" value="1"/>
</dbReference>
<dbReference type="SUPFAM" id="SSF48452">
    <property type="entry name" value="TPR-like"/>
    <property type="match status" value="2"/>
</dbReference>
<dbReference type="SMART" id="SM00028">
    <property type="entry name" value="TPR"/>
    <property type="match status" value="6"/>
</dbReference>
<feature type="compositionally biased region" description="Basic and acidic residues" evidence="1">
    <location>
        <begin position="39"/>
        <end position="58"/>
    </location>
</feature>
<evidence type="ECO:0000256" key="2">
    <source>
        <dbReference type="SAM" id="SignalP"/>
    </source>
</evidence>
<dbReference type="InterPro" id="IPR019734">
    <property type="entry name" value="TPR_rpt"/>
</dbReference>
<proteinExistence type="predicted"/>
<comment type="caution">
    <text evidence="3">The sequence shown here is derived from an EMBL/GenBank/DDBJ whole genome shotgun (WGS) entry which is preliminary data.</text>
</comment>
<feature type="signal peptide" evidence="2">
    <location>
        <begin position="1"/>
        <end position="20"/>
    </location>
</feature>
<keyword evidence="4" id="KW-1185">Reference proteome</keyword>
<name>A0ABX0PA31_9BURK</name>
<feature type="chain" id="PRO_5045735511" evidence="2">
    <location>
        <begin position="21"/>
        <end position="597"/>
    </location>
</feature>
<evidence type="ECO:0000313" key="4">
    <source>
        <dbReference type="Proteomes" id="UP000716322"/>
    </source>
</evidence>
<dbReference type="InterPro" id="IPR011990">
    <property type="entry name" value="TPR-like_helical_dom_sf"/>
</dbReference>
<gene>
    <name evidence="3" type="ORF">HAV22_07475</name>
</gene>
<protein>
    <submittedName>
        <fullName evidence="3">Tetratricopeptide repeat protein</fullName>
    </submittedName>
</protein>
<dbReference type="EMBL" id="JAAQOM010000003">
    <property type="protein sequence ID" value="NIA53493.1"/>
    <property type="molecule type" value="Genomic_DNA"/>
</dbReference>
<reference evidence="3 4" key="1">
    <citation type="submission" date="2020-03" db="EMBL/GenBank/DDBJ databases">
        <title>Genome sequence of strain Massilia sp. TW-1.</title>
        <authorList>
            <person name="Chaudhary D.K."/>
        </authorList>
    </citation>
    <scope>NUCLEOTIDE SEQUENCE [LARGE SCALE GENOMIC DNA]</scope>
    <source>
        <strain evidence="3 4">TW-1</strain>
    </source>
</reference>
<keyword evidence="2" id="KW-0732">Signal</keyword>
<dbReference type="Gene3D" id="1.25.40.10">
    <property type="entry name" value="Tetratricopeptide repeat domain"/>
    <property type="match status" value="2"/>
</dbReference>
<evidence type="ECO:0000256" key="1">
    <source>
        <dbReference type="SAM" id="MobiDB-lite"/>
    </source>
</evidence>
<accession>A0ABX0PA31</accession>
<organism evidence="3 4">
    <name type="scientific">Telluria antibiotica</name>
    <dbReference type="NCBI Taxonomy" id="2717319"/>
    <lineage>
        <taxon>Bacteria</taxon>
        <taxon>Pseudomonadati</taxon>
        <taxon>Pseudomonadota</taxon>
        <taxon>Betaproteobacteria</taxon>
        <taxon>Burkholderiales</taxon>
        <taxon>Oxalobacteraceae</taxon>
        <taxon>Telluria group</taxon>
        <taxon>Telluria</taxon>
    </lineage>
</organism>